<evidence type="ECO:0000313" key="5">
    <source>
        <dbReference type="Proteomes" id="UP000714618"/>
    </source>
</evidence>
<evidence type="ECO:0008006" key="6">
    <source>
        <dbReference type="Google" id="ProtNLM"/>
    </source>
</evidence>
<reference evidence="4" key="1">
    <citation type="submission" date="2020-06" db="EMBL/GenBank/DDBJ databases">
        <authorList>
            <person name="Onetto C."/>
        </authorList>
    </citation>
    <scope>NUCLEOTIDE SEQUENCE</scope>
</reference>
<feature type="region of interest" description="Disordered" evidence="3">
    <location>
        <begin position="760"/>
        <end position="788"/>
    </location>
</feature>
<feature type="region of interest" description="Disordered" evidence="3">
    <location>
        <begin position="272"/>
        <end position="384"/>
    </location>
</feature>
<protein>
    <recommendedName>
        <fullName evidence="6">Septation initiation network scaffold protein cdc11</fullName>
    </recommendedName>
</protein>
<dbReference type="InterPro" id="IPR003591">
    <property type="entry name" value="Leu-rich_rpt_typical-subtyp"/>
</dbReference>
<gene>
    <name evidence="4" type="ORF">AWRI4233_LOCUS2255</name>
</gene>
<feature type="region of interest" description="Disordered" evidence="3">
    <location>
        <begin position="994"/>
        <end position="1050"/>
    </location>
</feature>
<dbReference type="SUPFAM" id="SSF52058">
    <property type="entry name" value="L domain-like"/>
    <property type="match status" value="1"/>
</dbReference>
<comment type="caution">
    <text evidence="4">The sequence shown here is derived from an EMBL/GenBank/DDBJ whole genome shotgun (WGS) entry which is preliminary data.</text>
</comment>
<dbReference type="InterPro" id="IPR001611">
    <property type="entry name" value="Leu-rich_rpt"/>
</dbReference>
<dbReference type="InterPro" id="IPR032675">
    <property type="entry name" value="LRR_dom_sf"/>
</dbReference>
<name>A0A9N8PBT8_9PEZI</name>
<feature type="compositionally biased region" description="Low complexity" evidence="3">
    <location>
        <begin position="136"/>
        <end position="152"/>
    </location>
</feature>
<keyword evidence="1" id="KW-0433">Leucine-rich repeat</keyword>
<dbReference type="GO" id="GO:0061499">
    <property type="term" value="C:outer plaque of mitotic spindle pole body"/>
    <property type="evidence" value="ECO:0007669"/>
    <property type="project" value="TreeGrafter"/>
</dbReference>
<dbReference type="SMART" id="SM00365">
    <property type="entry name" value="LRR_SD22"/>
    <property type="match status" value="6"/>
</dbReference>
<feature type="region of interest" description="Disordered" evidence="3">
    <location>
        <begin position="1132"/>
        <end position="1171"/>
    </location>
</feature>
<dbReference type="GO" id="GO:0031028">
    <property type="term" value="P:septation initiation signaling"/>
    <property type="evidence" value="ECO:0007669"/>
    <property type="project" value="TreeGrafter"/>
</dbReference>
<dbReference type="Gene3D" id="3.80.10.10">
    <property type="entry name" value="Ribonuclease Inhibitor"/>
    <property type="match status" value="2"/>
</dbReference>
<dbReference type="PROSITE" id="PS51450">
    <property type="entry name" value="LRR"/>
    <property type="match status" value="3"/>
</dbReference>
<accession>A0A9N8PBT8</accession>
<evidence type="ECO:0000256" key="1">
    <source>
        <dbReference type="ARBA" id="ARBA00022614"/>
    </source>
</evidence>
<feature type="region of interest" description="Disordered" evidence="3">
    <location>
        <begin position="856"/>
        <end position="893"/>
    </location>
</feature>
<dbReference type="OrthoDB" id="7451790at2759"/>
<keyword evidence="2" id="KW-0677">Repeat</keyword>
<feature type="region of interest" description="Disordered" evidence="3">
    <location>
        <begin position="423"/>
        <end position="455"/>
    </location>
</feature>
<dbReference type="GO" id="GO:0035591">
    <property type="term" value="F:signaling adaptor activity"/>
    <property type="evidence" value="ECO:0007669"/>
    <property type="project" value="TreeGrafter"/>
</dbReference>
<dbReference type="PANTHER" id="PTHR47566:SF1">
    <property type="entry name" value="PROTEIN NUD1"/>
    <property type="match status" value="1"/>
</dbReference>
<dbReference type="Pfam" id="PF12799">
    <property type="entry name" value="LRR_4"/>
    <property type="match status" value="1"/>
</dbReference>
<sequence length="1783" mass="197349">MSSQVAPWLEDLDEDWVEPPSLSNHTTDHQSATSAQGNQTSSSSSRIPRRSSGAFSINSSSVKQRNPLKDLPSSQSNAQRQPSASSVVHHDSVKRSPAKHQTLEWKKRLVRGEIGYGDQTDLFGPSGLENIFSPARPTSSNNRPTSSNSPSRLLQHTIMPPSSPPPWPSQIDPSQLDSPDAQGTCQREVHNTNYSDPQDDSLMRSPNSPSQLHVDRSASKHQGNRTISANTDLSGEGFSPVFLSKHTSSTGAVSYAPLDSRSATVSADASIDGLDSELPSTPGFCKANNDTAENMPSVPEVSLPDDLPTGTPPIPSFLSLNRISPSSPTKVEPSSVYDKDSAISPRDSSPLKAPATPKLGGVEESSLLSPPKSRPSQSPLKLFGQHDTFTNNKLFRRMSQLEGLDPDHPLVSPVHPCDDPFEETRSNAGRIPSSGTVNTQRRRPSQRAVSNLSSFGEGDLDEHNFDADISIPTGLDLDATFESTEGSPLPEAVPPGSTHPFRFHVETAPPVEFSPEVRPFKLKRKLSKRSNTVRSRHSDDDQALEQFPVIDPYNNEFDIREGKRPQSSPAKAPTAKRRRTLITMDGKLPELGEGSEIHIKVDAPAADDAQASEDASSKTVNSGSRRDVTRPRNPTPSQRRREQIQAEISEATFEYLSNSPRLEAIKETIEELSELPAESVDAEKAKAVAADIAAFTFEHSREEPESVRKRSFTTQDFLDEAMHIMSIIRAKGRPHSGLDDVEESSGEMDFNTHLHPDDLARQVGSLRISRPASREGTESNWRPRSQVKHDPMVASHLEQFREKDTLNLVDASLRSLKIDDTSAVDFNHEDVSTQELEHAPIIEPGWIGGHIRAYSNASQQGAPSSPTKSQHGSHPSLDSSSGARTMGSTSSRDCVANLSPEKVAHLIPEQIAGMTYDKEKQIWVKARHLKPPTFDYYHQPSNVSSEDDPFAYIPDLTVDEIKEIQRIQQMQARRQGLVQQDQSEYEEFDQYTELPQQVPDGAPPQRREATGSRPTTRDSNAPHPFTSSTAPSRYSAFASSQQQQFDTRATSWSNEELANIARAKQQHTQTGDGLRDLATVNIPQNISEVTEVVHDESVIAHDQSQISHVSHEDSLLDELLSEDDELLNEDSITEELPAPKQRGSGIPIPSWPLRSPQPARRGGLRNSSLRRQTFQRGYNSGQDQREVSFVATFPDKRTMSVSVVAQPAPTMAVPNQEYGVSSPARMDGTFYLSDLPDFTVNDVDEERPSEKALARRVARTNSGDRYAMAVQSLVKTLTDVEPDEPYWEDIKQLNLRERGLDSVHNLEDFCTRLEDLDLSSNNVAHLEGAPTSIRRLNLRSNALSSLTAWSHMINLQYLDISNNQVDNLGGLCMLVHLRELRADNNQIASLDGIMNMDGLLKLSVRRNQLSRVDFEGCQLTRLEELDLSSNKLSRVSGYQALSSLERLVLDDNKLEHLAAAKDDFAGSRLYCLSLQKNRLATLDVSNFTNLNYLNVDENKLLTVQGIEHLYHIDMLSLRKQDLKHADAQHLTIFEQRVSARSLFLSSNIIPTLDLQHSYHSIQNLEMASCGLQDLPNDFGLKFPNLRMLNISFNAITDIRPLLNITRLEKLHASGNRIARLRKTVAVLARMPHLRKTDFRDNPITHGFYAPISVAKNAVSTVIDAEETLSETQLQLQLAMSHRLPNADHATDAEHLARLDEDTKLRRRVYEILLSNGCKNLSTLDGLSFAKDRALIRDGVWERLLKLGVFSAVFEFVGGGGGGTTRVATSAAGFPFLAIPSTKH</sequence>
<feature type="compositionally biased region" description="Low complexity" evidence="3">
    <location>
        <begin position="1035"/>
        <end position="1045"/>
    </location>
</feature>
<dbReference type="PANTHER" id="PTHR47566">
    <property type="match status" value="1"/>
</dbReference>
<keyword evidence="5" id="KW-1185">Reference proteome</keyword>
<dbReference type="InterPro" id="IPR025875">
    <property type="entry name" value="Leu-rich_rpt_4"/>
</dbReference>
<feature type="compositionally biased region" description="Low complexity" evidence="3">
    <location>
        <begin position="602"/>
        <end position="614"/>
    </location>
</feature>
<dbReference type="EMBL" id="CAIJEO010000003">
    <property type="protein sequence ID" value="CAD0089428.1"/>
    <property type="molecule type" value="Genomic_DNA"/>
</dbReference>
<feature type="compositionally biased region" description="Low complexity" evidence="3">
    <location>
        <begin position="30"/>
        <end position="52"/>
    </location>
</feature>
<feature type="region of interest" description="Disordered" evidence="3">
    <location>
        <begin position="525"/>
        <end position="643"/>
    </location>
</feature>
<evidence type="ECO:0000313" key="4">
    <source>
        <dbReference type="EMBL" id="CAD0089428.1"/>
    </source>
</evidence>
<feature type="compositionally biased region" description="Basic and acidic residues" evidence="3">
    <location>
        <begin position="101"/>
        <end position="111"/>
    </location>
</feature>
<feature type="compositionally biased region" description="Polar residues" evidence="3">
    <location>
        <begin position="1012"/>
        <end position="1032"/>
    </location>
</feature>
<evidence type="ECO:0000256" key="3">
    <source>
        <dbReference type="SAM" id="MobiDB-lite"/>
    </source>
</evidence>
<evidence type="ECO:0000256" key="2">
    <source>
        <dbReference type="ARBA" id="ARBA00022737"/>
    </source>
</evidence>
<organism evidence="4 5">
    <name type="scientific">Aureobasidium mustum</name>
    <dbReference type="NCBI Taxonomy" id="2773714"/>
    <lineage>
        <taxon>Eukaryota</taxon>
        <taxon>Fungi</taxon>
        <taxon>Dikarya</taxon>
        <taxon>Ascomycota</taxon>
        <taxon>Pezizomycotina</taxon>
        <taxon>Dothideomycetes</taxon>
        <taxon>Dothideomycetidae</taxon>
        <taxon>Dothideales</taxon>
        <taxon>Saccotheciaceae</taxon>
        <taxon>Aureobasidium</taxon>
    </lineage>
</organism>
<feature type="compositionally biased region" description="Polar residues" evidence="3">
    <location>
        <begin position="175"/>
        <end position="196"/>
    </location>
</feature>
<feature type="compositionally biased region" description="Low complexity" evidence="3">
    <location>
        <begin position="365"/>
        <end position="382"/>
    </location>
</feature>
<feature type="compositionally biased region" description="Polar residues" evidence="3">
    <location>
        <begin position="856"/>
        <end position="892"/>
    </location>
</feature>
<feature type="compositionally biased region" description="Low complexity" evidence="3">
    <location>
        <begin position="1160"/>
        <end position="1171"/>
    </location>
</feature>
<feature type="compositionally biased region" description="Basic and acidic residues" evidence="3">
    <location>
        <begin position="587"/>
        <end position="601"/>
    </location>
</feature>
<proteinExistence type="predicted"/>
<feature type="compositionally biased region" description="Polar residues" evidence="3">
    <location>
        <begin position="72"/>
        <end position="86"/>
    </location>
</feature>
<dbReference type="PRINTS" id="PR00019">
    <property type="entry name" value="LEURICHRPT"/>
</dbReference>
<feature type="compositionally biased region" description="Polar residues" evidence="3">
    <location>
        <begin position="220"/>
        <end position="233"/>
    </location>
</feature>
<dbReference type="InterPro" id="IPR052574">
    <property type="entry name" value="CDIRP"/>
</dbReference>
<dbReference type="Proteomes" id="UP000714618">
    <property type="component" value="Unassembled WGS sequence"/>
</dbReference>
<dbReference type="SMART" id="SM00369">
    <property type="entry name" value="LRR_TYP"/>
    <property type="match status" value="6"/>
</dbReference>
<feature type="compositionally biased region" description="Polar residues" evidence="3">
    <location>
        <begin position="318"/>
        <end position="329"/>
    </location>
</feature>
<feature type="compositionally biased region" description="Polar residues" evidence="3">
    <location>
        <begin position="53"/>
        <end position="64"/>
    </location>
</feature>
<feature type="region of interest" description="Disordered" evidence="3">
    <location>
        <begin position="1"/>
        <end position="235"/>
    </location>
</feature>
<dbReference type="GO" id="GO:1902412">
    <property type="term" value="P:regulation of mitotic cytokinesis"/>
    <property type="evidence" value="ECO:0007669"/>
    <property type="project" value="TreeGrafter"/>
</dbReference>